<dbReference type="SUPFAM" id="SSF48498">
    <property type="entry name" value="Tetracyclin repressor-like, C-terminal domain"/>
    <property type="match status" value="1"/>
</dbReference>
<reference evidence="5" key="1">
    <citation type="submission" date="2020-05" db="EMBL/GenBank/DDBJ databases">
        <authorList>
            <person name="Chiriac C."/>
            <person name="Salcher M."/>
            <person name="Ghai R."/>
            <person name="Kavagutti S V."/>
        </authorList>
    </citation>
    <scope>NUCLEOTIDE SEQUENCE</scope>
</reference>
<evidence type="ECO:0000259" key="4">
    <source>
        <dbReference type="PROSITE" id="PS50977"/>
    </source>
</evidence>
<dbReference type="InterPro" id="IPR036271">
    <property type="entry name" value="Tet_transcr_reg_TetR-rel_C_sf"/>
</dbReference>
<protein>
    <submittedName>
        <fullName evidence="5">Unannotated protein</fullName>
    </submittedName>
</protein>
<accession>A0A6J6I1A2</accession>
<dbReference type="PROSITE" id="PS50977">
    <property type="entry name" value="HTH_TETR_2"/>
    <property type="match status" value="1"/>
</dbReference>
<dbReference type="Pfam" id="PF00440">
    <property type="entry name" value="TetR_N"/>
    <property type="match status" value="1"/>
</dbReference>
<evidence type="ECO:0000313" key="5">
    <source>
        <dbReference type="EMBL" id="CAB4620161.1"/>
    </source>
</evidence>
<dbReference type="InterPro" id="IPR009057">
    <property type="entry name" value="Homeodomain-like_sf"/>
</dbReference>
<keyword evidence="2" id="KW-0238">DNA-binding</keyword>
<dbReference type="PANTHER" id="PTHR30055:SF234">
    <property type="entry name" value="HTH-TYPE TRANSCRIPTIONAL REGULATOR BETI"/>
    <property type="match status" value="1"/>
</dbReference>
<dbReference type="PRINTS" id="PR00455">
    <property type="entry name" value="HTHTETR"/>
</dbReference>
<name>A0A6J6I1A2_9ZZZZ</name>
<dbReference type="PANTHER" id="PTHR30055">
    <property type="entry name" value="HTH-TYPE TRANSCRIPTIONAL REGULATOR RUTR"/>
    <property type="match status" value="1"/>
</dbReference>
<dbReference type="InterPro" id="IPR050109">
    <property type="entry name" value="HTH-type_TetR-like_transc_reg"/>
</dbReference>
<feature type="domain" description="HTH tetR-type" evidence="4">
    <location>
        <begin position="1"/>
        <end position="55"/>
    </location>
</feature>
<evidence type="ECO:0000256" key="3">
    <source>
        <dbReference type="ARBA" id="ARBA00023163"/>
    </source>
</evidence>
<evidence type="ECO:0000256" key="1">
    <source>
        <dbReference type="ARBA" id="ARBA00023015"/>
    </source>
</evidence>
<organism evidence="5">
    <name type="scientific">freshwater metagenome</name>
    <dbReference type="NCBI Taxonomy" id="449393"/>
    <lineage>
        <taxon>unclassified sequences</taxon>
        <taxon>metagenomes</taxon>
        <taxon>ecological metagenomes</taxon>
    </lineage>
</organism>
<dbReference type="GO" id="GO:0003700">
    <property type="term" value="F:DNA-binding transcription factor activity"/>
    <property type="evidence" value="ECO:0007669"/>
    <property type="project" value="TreeGrafter"/>
</dbReference>
<sequence length="191" mass="20727">MLEVAISAIDEKGESGVRVNDIATEVGVAITSLYHYFGSRDGLVVAAQTERYIRSLGSENERIAEALTVCEDREHFRELLLALHRRVNDPSRAPYRLTRVSVLGSTLGRPDLAAAVGKAQDEFTHSFSSFIAAAKERGWTRPDLDPVGASAWSMGQILGRIIIEVGESSVTDEQWAVASETALLAVVLGET</sequence>
<dbReference type="AlphaFoldDB" id="A0A6J6I1A2"/>
<keyword evidence="3" id="KW-0804">Transcription</keyword>
<proteinExistence type="predicted"/>
<dbReference type="GO" id="GO:0000976">
    <property type="term" value="F:transcription cis-regulatory region binding"/>
    <property type="evidence" value="ECO:0007669"/>
    <property type="project" value="TreeGrafter"/>
</dbReference>
<dbReference type="EMBL" id="CAEZUP010000094">
    <property type="protein sequence ID" value="CAB4620161.1"/>
    <property type="molecule type" value="Genomic_DNA"/>
</dbReference>
<dbReference type="Gene3D" id="1.10.357.10">
    <property type="entry name" value="Tetracycline Repressor, domain 2"/>
    <property type="match status" value="1"/>
</dbReference>
<dbReference type="InterPro" id="IPR001647">
    <property type="entry name" value="HTH_TetR"/>
</dbReference>
<dbReference type="SUPFAM" id="SSF46689">
    <property type="entry name" value="Homeodomain-like"/>
    <property type="match status" value="1"/>
</dbReference>
<keyword evidence="1" id="KW-0805">Transcription regulation</keyword>
<gene>
    <name evidence="5" type="ORF">UFOPK1835_01717</name>
</gene>
<evidence type="ECO:0000256" key="2">
    <source>
        <dbReference type="ARBA" id="ARBA00023125"/>
    </source>
</evidence>